<dbReference type="Gene3D" id="3.30.70.270">
    <property type="match status" value="1"/>
</dbReference>
<dbReference type="PANTHER" id="PTHR45138">
    <property type="entry name" value="REGULATORY COMPONENTS OF SENSORY TRANSDUCTION SYSTEM"/>
    <property type="match status" value="1"/>
</dbReference>
<dbReference type="InterPro" id="IPR035965">
    <property type="entry name" value="PAS-like_dom_sf"/>
</dbReference>
<evidence type="ECO:0000256" key="3">
    <source>
        <dbReference type="ARBA" id="ARBA00022553"/>
    </source>
</evidence>
<dbReference type="SUPFAM" id="SSF55785">
    <property type="entry name" value="PYP-like sensor domain (PAS domain)"/>
    <property type="match status" value="1"/>
</dbReference>
<dbReference type="InterPro" id="IPR043128">
    <property type="entry name" value="Rev_trsase/Diguanyl_cyclase"/>
</dbReference>
<comment type="caution">
    <text evidence="12">The sequence shown here is derived from an EMBL/GenBank/DDBJ whole genome shotgun (WGS) entry which is preliminary data.</text>
</comment>
<dbReference type="Proteomes" id="UP001589645">
    <property type="component" value="Unassembled WGS sequence"/>
</dbReference>
<dbReference type="InterPro" id="IPR029151">
    <property type="entry name" value="Sensor-like_sf"/>
</dbReference>
<dbReference type="InterPro" id="IPR050469">
    <property type="entry name" value="Diguanylate_Cyclase"/>
</dbReference>
<keyword evidence="10" id="KW-0812">Transmembrane</keyword>
<dbReference type="EMBL" id="JBHMEP010000005">
    <property type="protein sequence ID" value="MFB9136515.1"/>
    <property type="molecule type" value="Genomic_DNA"/>
</dbReference>
<keyword evidence="4 12" id="KW-0808">Transferase</keyword>
<dbReference type="Pfam" id="PF00990">
    <property type="entry name" value="GGDEF"/>
    <property type="match status" value="1"/>
</dbReference>
<evidence type="ECO:0000259" key="11">
    <source>
        <dbReference type="PROSITE" id="PS50887"/>
    </source>
</evidence>
<dbReference type="CDD" id="cd01949">
    <property type="entry name" value="GGDEF"/>
    <property type="match status" value="1"/>
</dbReference>
<dbReference type="PROSITE" id="PS50887">
    <property type="entry name" value="GGDEF"/>
    <property type="match status" value="1"/>
</dbReference>
<feature type="transmembrane region" description="Helical" evidence="10">
    <location>
        <begin position="12"/>
        <end position="29"/>
    </location>
</feature>
<evidence type="ECO:0000256" key="4">
    <source>
        <dbReference type="ARBA" id="ARBA00022679"/>
    </source>
</evidence>
<dbReference type="SMART" id="SM00267">
    <property type="entry name" value="GGDEF"/>
    <property type="match status" value="1"/>
</dbReference>
<dbReference type="InterPro" id="IPR000014">
    <property type="entry name" value="PAS"/>
</dbReference>
<dbReference type="SUPFAM" id="SSF55073">
    <property type="entry name" value="Nucleotide cyclase"/>
    <property type="match status" value="1"/>
</dbReference>
<accession>A0ABV5HQL9</accession>
<dbReference type="EC" id="2.7.7.65" evidence="2"/>
<keyword evidence="8" id="KW-0902">Two-component regulatory system</keyword>
<proteinExistence type="predicted"/>
<dbReference type="InterPro" id="IPR000160">
    <property type="entry name" value="GGDEF_dom"/>
</dbReference>
<comment type="catalytic activity">
    <reaction evidence="9">
        <text>2 GTP = 3',3'-c-di-GMP + 2 diphosphate</text>
        <dbReference type="Rhea" id="RHEA:24898"/>
        <dbReference type="ChEBI" id="CHEBI:33019"/>
        <dbReference type="ChEBI" id="CHEBI:37565"/>
        <dbReference type="ChEBI" id="CHEBI:58805"/>
        <dbReference type="EC" id="2.7.7.65"/>
    </reaction>
</comment>
<protein>
    <recommendedName>
        <fullName evidence="2">diguanylate cyclase</fullName>
        <ecNumber evidence="2">2.7.7.65</ecNumber>
    </recommendedName>
</protein>
<sequence length="639" mass="73256">MRRIATVINKMVIIWLGCSLIIGGVYLHLSDKSYQSLLAKLTSENLQLLSYIDTRATRIQKNLDNIYRELYSSSLLLDYAQTQDANLKRYIENQWTLVSANSDYFYQLRFLDAQGKEKIRVEHNTSNPRPYVVADEELQDKSHRDYVAYAKSLPNNTTGHVGVDIEYEHGRPVIPYLPGYRIIHPISDNNTRYGYLIANLAVLKIVRQLTASNVETNQSIDFVNELGFYRLSQQSDKLFGDLIADRYHYNLRNENIDLWRQIQASDARRGKYMSPNGLYVFKPMESKLFVSKSPLIMLTHIPAADITAQFDALSTDIQQELVIIWLFSGILSGILALVWDAKQRELLDQKFAELVLSSGTAIVITDSHHRITRATRRFCELVDQETSDVLNANIFKFTLDPKQAKSIEHDLYLADSWKGQLTFLAKSGQQRICQAEVTTSSSSWNRNRHYLYSISDISEQYERIKQLKSQTERDPATELWNKSKFHHVLEHYSKLYQRYPEQPPSCLAIIDIDNFKQINDSLGHSVGDRIILYVADKLAALLRETDFIARIGGDEFAVIIQHADTDKAALLMRRVCQTIETSQAYSLTISVGIAQIELEPEHSFSHADEALYRSKAKGKNCVTIHGKEQLHIIKSHSHD</sequence>
<evidence type="ECO:0000256" key="8">
    <source>
        <dbReference type="ARBA" id="ARBA00023012"/>
    </source>
</evidence>
<gene>
    <name evidence="12" type="ORF">ACFFUV_16195</name>
</gene>
<evidence type="ECO:0000256" key="7">
    <source>
        <dbReference type="ARBA" id="ARBA00022840"/>
    </source>
</evidence>
<comment type="subcellular location">
    <subcellularLocation>
        <location evidence="1">Cell inner membrane</location>
    </subcellularLocation>
</comment>
<evidence type="ECO:0000256" key="6">
    <source>
        <dbReference type="ARBA" id="ARBA00022777"/>
    </source>
</evidence>
<dbReference type="NCBIfam" id="TIGR00254">
    <property type="entry name" value="GGDEF"/>
    <property type="match status" value="1"/>
</dbReference>
<keyword evidence="10" id="KW-0472">Membrane</keyword>
<feature type="domain" description="GGDEF" evidence="11">
    <location>
        <begin position="503"/>
        <end position="627"/>
    </location>
</feature>
<keyword evidence="10" id="KW-1133">Transmembrane helix</keyword>
<evidence type="ECO:0000313" key="12">
    <source>
        <dbReference type="EMBL" id="MFB9136515.1"/>
    </source>
</evidence>
<dbReference type="SUPFAM" id="SSF103190">
    <property type="entry name" value="Sensory domain-like"/>
    <property type="match status" value="2"/>
</dbReference>
<keyword evidence="13" id="KW-1185">Reference proteome</keyword>
<dbReference type="Gene3D" id="3.30.450.20">
    <property type="entry name" value="PAS domain"/>
    <property type="match status" value="3"/>
</dbReference>
<dbReference type="GO" id="GO:0052621">
    <property type="term" value="F:diguanylate cyclase activity"/>
    <property type="evidence" value="ECO:0007669"/>
    <property type="project" value="UniProtKB-EC"/>
</dbReference>
<name>A0ABV5HQL9_9VIBR</name>
<dbReference type="InterPro" id="IPR029787">
    <property type="entry name" value="Nucleotide_cyclase"/>
</dbReference>
<evidence type="ECO:0000256" key="1">
    <source>
        <dbReference type="ARBA" id="ARBA00004533"/>
    </source>
</evidence>
<keyword evidence="6" id="KW-0418">Kinase</keyword>
<keyword evidence="5" id="KW-0547">Nucleotide-binding</keyword>
<dbReference type="Pfam" id="PF21623">
    <property type="entry name" value="HK_sensor_dom_bact"/>
    <property type="match status" value="1"/>
</dbReference>
<evidence type="ECO:0000256" key="10">
    <source>
        <dbReference type="SAM" id="Phobius"/>
    </source>
</evidence>
<evidence type="ECO:0000256" key="5">
    <source>
        <dbReference type="ARBA" id="ARBA00022741"/>
    </source>
</evidence>
<evidence type="ECO:0000256" key="2">
    <source>
        <dbReference type="ARBA" id="ARBA00012528"/>
    </source>
</evidence>
<evidence type="ECO:0000256" key="9">
    <source>
        <dbReference type="ARBA" id="ARBA00034247"/>
    </source>
</evidence>
<organism evidence="12 13">
    <name type="scientific">Vibrio olivae</name>
    <dbReference type="NCBI Taxonomy" id="1243002"/>
    <lineage>
        <taxon>Bacteria</taxon>
        <taxon>Pseudomonadati</taxon>
        <taxon>Pseudomonadota</taxon>
        <taxon>Gammaproteobacteria</taxon>
        <taxon>Vibrionales</taxon>
        <taxon>Vibrionaceae</taxon>
        <taxon>Vibrio</taxon>
    </lineage>
</organism>
<dbReference type="InterPro" id="IPR048760">
    <property type="entry name" value="VP0354-like_sensor_dom"/>
</dbReference>
<keyword evidence="7" id="KW-0067">ATP-binding</keyword>
<dbReference type="CDD" id="cd00130">
    <property type="entry name" value="PAS"/>
    <property type="match status" value="1"/>
</dbReference>
<evidence type="ECO:0000313" key="13">
    <source>
        <dbReference type="Proteomes" id="UP001589645"/>
    </source>
</evidence>
<dbReference type="NCBIfam" id="TIGR00229">
    <property type="entry name" value="sensory_box"/>
    <property type="match status" value="1"/>
</dbReference>
<dbReference type="PANTHER" id="PTHR45138:SF9">
    <property type="entry name" value="DIGUANYLATE CYCLASE DGCM-RELATED"/>
    <property type="match status" value="1"/>
</dbReference>
<keyword evidence="3" id="KW-0597">Phosphoprotein</keyword>
<reference evidence="12 13" key="1">
    <citation type="submission" date="2024-09" db="EMBL/GenBank/DDBJ databases">
        <authorList>
            <person name="Sun Q."/>
            <person name="Mori K."/>
        </authorList>
    </citation>
    <scope>NUCLEOTIDE SEQUENCE [LARGE SCALE GENOMIC DNA]</scope>
    <source>
        <strain evidence="12 13">CECT 8064</strain>
    </source>
</reference>
<keyword evidence="12" id="KW-0548">Nucleotidyltransferase</keyword>
<dbReference type="RefSeq" id="WP_390194643.1">
    <property type="nucleotide sequence ID" value="NZ_JBHMEP010000005.1"/>
</dbReference>